<evidence type="ECO:0000256" key="3">
    <source>
        <dbReference type="ARBA" id="ARBA00022452"/>
    </source>
</evidence>
<evidence type="ECO:0000256" key="5">
    <source>
        <dbReference type="ARBA" id="ARBA00023136"/>
    </source>
</evidence>
<dbReference type="InterPro" id="IPR039426">
    <property type="entry name" value="TonB-dep_rcpt-like"/>
</dbReference>
<comment type="caution">
    <text evidence="10">The sequence shown here is derived from an EMBL/GenBank/DDBJ whole genome shotgun (WGS) entry which is preliminary data.</text>
</comment>
<evidence type="ECO:0000256" key="4">
    <source>
        <dbReference type="ARBA" id="ARBA00022692"/>
    </source>
</evidence>
<sequence length="1065" mass="117032">MKTRLTLFLILTLVSFHAFAQEIKIEGLVTDANGEPMIGVNVIEKGTTNGTTTNFDGQYVISLNASSEILTYSFIGYKDQEQRIGNRTKIDVIMQEDVVALQDVVVTALGIEREKNAIGYSVESVSGNDLMATDNVSPLNSLAGAVSGLNVQNTGGGPGGSTKMLIRGANSITGSNEPLYVIDGMPLDNSSAITGTDGGGFDYGNAANNINPEDIESISVLKGGAAAALYGSRGQNGVVMITTKKGTKGKVAVNFKTGVTFSQALINPDFQNDYAQGSKGEYSFLGNTQSWGPKMQGQTVTNFLGEQQVLNPNYENPYDEFYQTGTSINNSISVSKAHDTGSFYISGTYLDTKGVVPNEEFSKLNLNIRVEQKITDFLTIDSKLNIIDQNASNRPNLLNSPDNTVYSLYHIPRSVTMNQLSSYRTLDGLPVIHTNPYSLNNGNVIYAGDDFKFGESPLLQNPYWTTNLNTNEDTRRRIIGFVKLDFDLLKIFPQVKLDKFDFMARGGTDYFSDTRRKQAHDKTFFKPGGLAELNVYRGNTMESNYDFLLSGFKQYRNLGVSASVGGNIRHNQMEFSNGYSASGIINPYGNYVLNNFSNIQSTEGITERVTQSLYGMMTFDYKSMLYLDLSYRNDWSSTLSPKNWSFSYPSASLSWVLSESFTMPEGIDFLKLRSSWAVVGGDIGPGRLMYNYTVNANQYFGLPYGGIPAIRPNEHILPEMTNSSEVGLEAKFFNSRLNVDLAYYQSGTKNQIFEAPVAHSSGFESALINAGYIRNRGFEFAVSADVLRKEKTQLTLSINGSRNFAEVVELAEDVDMLAVGGLGGVEIQVREGHIPGLIVGTAYQRDSNGNIVLDDQHLPVVKTMEDGNIDNQVILGNALPTWVGGFGGNFRHGNFVADIFFDAKFGHHIYSYSNAYGNNLGALSATVDGRDEWYEALEMSGVLGIPANQIGGKPVDGVVDGVNGTYYADPQMYYEREMRIDEANVFDASYIRLQRVSVGYRFNKPFNNTFSAIQVSLVANNLGYLYRKTPNISPNSAFVGGTFGGVEMFAYPELRNFGFNLTFDF</sequence>
<dbReference type="PROSITE" id="PS52016">
    <property type="entry name" value="TONB_DEPENDENT_REC_3"/>
    <property type="match status" value="1"/>
</dbReference>
<dbReference type="Proteomes" id="UP001310022">
    <property type="component" value="Unassembled WGS sequence"/>
</dbReference>
<accession>A0AAN4W354</accession>
<feature type="domain" description="TonB-dependent receptor plug" evidence="9">
    <location>
        <begin position="117"/>
        <end position="238"/>
    </location>
</feature>
<feature type="chain" id="PRO_5042903293" evidence="8">
    <location>
        <begin position="21"/>
        <end position="1065"/>
    </location>
</feature>
<organism evidence="10 11">
    <name type="scientific">Persicobacter diffluens</name>
    <dbReference type="NCBI Taxonomy" id="981"/>
    <lineage>
        <taxon>Bacteria</taxon>
        <taxon>Pseudomonadati</taxon>
        <taxon>Bacteroidota</taxon>
        <taxon>Cytophagia</taxon>
        <taxon>Cytophagales</taxon>
        <taxon>Persicobacteraceae</taxon>
        <taxon>Persicobacter</taxon>
    </lineage>
</organism>
<evidence type="ECO:0000259" key="9">
    <source>
        <dbReference type="Pfam" id="PF07715"/>
    </source>
</evidence>
<keyword evidence="2 7" id="KW-0813">Transport</keyword>
<evidence type="ECO:0000256" key="2">
    <source>
        <dbReference type="ARBA" id="ARBA00022448"/>
    </source>
</evidence>
<dbReference type="Gene3D" id="2.60.40.1120">
    <property type="entry name" value="Carboxypeptidase-like, regulatory domain"/>
    <property type="match status" value="1"/>
</dbReference>
<dbReference type="NCBIfam" id="TIGR04057">
    <property type="entry name" value="SusC_RagA_signa"/>
    <property type="match status" value="1"/>
</dbReference>
<dbReference type="Gene3D" id="2.170.130.10">
    <property type="entry name" value="TonB-dependent receptor, plug domain"/>
    <property type="match status" value="1"/>
</dbReference>
<evidence type="ECO:0000313" key="11">
    <source>
        <dbReference type="Proteomes" id="UP001310022"/>
    </source>
</evidence>
<dbReference type="SUPFAM" id="SSF49464">
    <property type="entry name" value="Carboxypeptidase regulatory domain-like"/>
    <property type="match status" value="1"/>
</dbReference>
<dbReference type="Gene3D" id="2.40.170.20">
    <property type="entry name" value="TonB-dependent receptor, beta-barrel domain"/>
    <property type="match status" value="1"/>
</dbReference>
<dbReference type="EMBL" id="BQKE01000002">
    <property type="protein sequence ID" value="GJM63377.1"/>
    <property type="molecule type" value="Genomic_DNA"/>
</dbReference>
<dbReference type="SUPFAM" id="SSF56935">
    <property type="entry name" value="Porins"/>
    <property type="match status" value="1"/>
</dbReference>
<comment type="subcellular location">
    <subcellularLocation>
        <location evidence="1 7">Cell outer membrane</location>
        <topology evidence="1 7">Multi-pass membrane protein</topology>
    </subcellularLocation>
</comment>
<keyword evidence="8" id="KW-0732">Signal</keyword>
<dbReference type="InterPro" id="IPR036942">
    <property type="entry name" value="Beta-barrel_TonB_sf"/>
</dbReference>
<keyword evidence="11" id="KW-1185">Reference proteome</keyword>
<dbReference type="NCBIfam" id="TIGR04056">
    <property type="entry name" value="OMP_RagA_SusC"/>
    <property type="match status" value="1"/>
</dbReference>
<evidence type="ECO:0000256" key="7">
    <source>
        <dbReference type="PROSITE-ProRule" id="PRU01360"/>
    </source>
</evidence>
<keyword evidence="4 7" id="KW-0812">Transmembrane</keyword>
<dbReference type="InterPro" id="IPR037066">
    <property type="entry name" value="Plug_dom_sf"/>
</dbReference>
<dbReference type="InterPro" id="IPR023996">
    <property type="entry name" value="TonB-dep_OMP_SusC/RagA"/>
</dbReference>
<evidence type="ECO:0000313" key="10">
    <source>
        <dbReference type="EMBL" id="GJM63377.1"/>
    </source>
</evidence>
<evidence type="ECO:0000256" key="1">
    <source>
        <dbReference type="ARBA" id="ARBA00004571"/>
    </source>
</evidence>
<evidence type="ECO:0000256" key="6">
    <source>
        <dbReference type="ARBA" id="ARBA00023237"/>
    </source>
</evidence>
<feature type="signal peptide" evidence="8">
    <location>
        <begin position="1"/>
        <end position="20"/>
    </location>
</feature>
<evidence type="ECO:0000256" key="8">
    <source>
        <dbReference type="SAM" id="SignalP"/>
    </source>
</evidence>
<dbReference type="Pfam" id="PF13715">
    <property type="entry name" value="CarbopepD_reg_2"/>
    <property type="match status" value="1"/>
</dbReference>
<dbReference type="InterPro" id="IPR023997">
    <property type="entry name" value="TonB-dep_OMP_SusC/RagA_CS"/>
</dbReference>
<proteinExistence type="inferred from homology"/>
<dbReference type="GO" id="GO:0009279">
    <property type="term" value="C:cell outer membrane"/>
    <property type="evidence" value="ECO:0007669"/>
    <property type="project" value="UniProtKB-SubCell"/>
</dbReference>
<dbReference type="RefSeq" id="WP_338238545.1">
    <property type="nucleotide sequence ID" value="NZ_BQKE01000002.1"/>
</dbReference>
<name>A0AAN4W354_9BACT</name>
<dbReference type="InterPro" id="IPR012910">
    <property type="entry name" value="Plug_dom"/>
</dbReference>
<dbReference type="InterPro" id="IPR008969">
    <property type="entry name" value="CarboxyPept-like_regulatory"/>
</dbReference>
<comment type="similarity">
    <text evidence="7">Belongs to the TonB-dependent receptor family.</text>
</comment>
<reference evidence="10 11" key="1">
    <citation type="submission" date="2021-12" db="EMBL/GenBank/DDBJ databases">
        <title>Genome sequencing of bacteria with rrn-lacking chromosome and rrn-plasmid.</title>
        <authorList>
            <person name="Anda M."/>
            <person name="Iwasaki W."/>
        </authorList>
    </citation>
    <scope>NUCLEOTIDE SEQUENCE [LARGE SCALE GENOMIC DNA]</scope>
    <source>
        <strain evidence="10 11">NBRC 15940</strain>
    </source>
</reference>
<dbReference type="AlphaFoldDB" id="A0AAN4W354"/>
<dbReference type="Pfam" id="PF07715">
    <property type="entry name" value="Plug"/>
    <property type="match status" value="1"/>
</dbReference>
<protein>
    <submittedName>
        <fullName evidence="10">SusC/RagA family TonB-linked outer membrane protein</fullName>
    </submittedName>
</protein>
<keyword evidence="3 7" id="KW-1134">Transmembrane beta strand</keyword>
<keyword evidence="6 7" id="KW-0998">Cell outer membrane</keyword>
<gene>
    <name evidence="10" type="ORF">PEDI_39290</name>
</gene>
<keyword evidence="5 7" id="KW-0472">Membrane</keyword>